<feature type="transmembrane region" description="Helical" evidence="11">
    <location>
        <begin position="177"/>
        <end position="196"/>
    </location>
</feature>
<dbReference type="PRINTS" id="PR00344">
    <property type="entry name" value="BCTRLSENSOR"/>
</dbReference>
<dbReference type="EMBL" id="JANJOU010000011">
    <property type="protein sequence ID" value="MCR0983291.1"/>
    <property type="molecule type" value="Genomic_DNA"/>
</dbReference>
<evidence type="ECO:0000256" key="8">
    <source>
        <dbReference type="ARBA" id="ARBA00022989"/>
    </source>
</evidence>
<name>A0ABT1X5A9_9PROT</name>
<dbReference type="SUPFAM" id="SSF47384">
    <property type="entry name" value="Homodimeric domain of signal transducing histidine kinase"/>
    <property type="match status" value="1"/>
</dbReference>
<comment type="caution">
    <text evidence="14">The sequence shown here is derived from an EMBL/GenBank/DDBJ whole genome shotgun (WGS) entry which is preliminary data.</text>
</comment>
<evidence type="ECO:0000256" key="10">
    <source>
        <dbReference type="ARBA" id="ARBA00023136"/>
    </source>
</evidence>
<evidence type="ECO:0000256" key="6">
    <source>
        <dbReference type="ARBA" id="ARBA00022692"/>
    </source>
</evidence>
<keyword evidence="10 11" id="KW-0472">Membrane</keyword>
<dbReference type="InterPro" id="IPR036890">
    <property type="entry name" value="HATPase_C_sf"/>
</dbReference>
<dbReference type="GO" id="GO:0016301">
    <property type="term" value="F:kinase activity"/>
    <property type="evidence" value="ECO:0007669"/>
    <property type="project" value="UniProtKB-KW"/>
</dbReference>
<dbReference type="InterPro" id="IPR050428">
    <property type="entry name" value="TCS_sensor_his_kinase"/>
</dbReference>
<dbReference type="Proteomes" id="UP001524642">
    <property type="component" value="Unassembled WGS sequence"/>
</dbReference>
<evidence type="ECO:0000313" key="14">
    <source>
        <dbReference type="EMBL" id="MCR0983291.1"/>
    </source>
</evidence>
<dbReference type="SUPFAM" id="SSF158472">
    <property type="entry name" value="HAMP domain-like"/>
    <property type="match status" value="1"/>
</dbReference>
<evidence type="ECO:0000313" key="15">
    <source>
        <dbReference type="Proteomes" id="UP001524642"/>
    </source>
</evidence>
<dbReference type="Pfam" id="PF02518">
    <property type="entry name" value="HATPase_c"/>
    <property type="match status" value="1"/>
</dbReference>
<feature type="domain" description="Histidine kinase" evidence="12">
    <location>
        <begin position="259"/>
        <end position="475"/>
    </location>
</feature>
<keyword evidence="8 11" id="KW-1133">Transmembrane helix</keyword>
<evidence type="ECO:0000256" key="4">
    <source>
        <dbReference type="ARBA" id="ARBA00022553"/>
    </source>
</evidence>
<keyword evidence="7 14" id="KW-0418">Kinase</keyword>
<dbReference type="SMART" id="SM00388">
    <property type="entry name" value="HisKA"/>
    <property type="match status" value="1"/>
</dbReference>
<dbReference type="Gene3D" id="6.10.340.10">
    <property type="match status" value="1"/>
</dbReference>
<evidence type="ECO:0000256" key="5">
    <source>
        <dbReference type="ARBA" id="ARBA00022679"/>
    </source>
</evidence>
<keyword evidence="9" id="KW-0902">Two-component regulatory system</keyword>
<dbReference type="SUPFAM" id="SSF55874">
    <property type="entry name" value="ATPase domain of HSP90 chaperone/DNA topoisomerase II/histidine kinase"/>
    <property type="match status" value="1"/>
</dbReference>
<dbReference type="PROSITE" id="PS50885">
    <property type="entry name" value="HAMP"/>
    <property type="match status" value="1"/>
</dbReference>
<evidence type="ECO:0000256" key="11">
    <source>
        <dbReference type="SAM" id="Phobius"/>
    </source>
</evidence>
<evidence type="ECO:0000259" key="13">
    <source>
        <dbReference type="PROSITE" id="PS50885"/>
    </source>
</evidence>
<keyword evidence="15" id="KW-1185">Reference proteome</keyword>
<dbReference type="InterPro" id="IPR005467">
    <property type="entry name" value="His_kinase_dom"/>
</dbReference>
<sequence length="494" mass="52427">MPPLMPMGEIRRAPVPRLVDSAGFRFAVFFAGMFLLGGVAFAGIVWYNTAGGLDRQTDAAIRADVSALIARYRETGRDGVLQAISYRLTRDGDDQDLYRLTDSAGEMLAGNLDATPDELSGPAPESEGLRWLRAGMVRDGVQTEVRLYRTDLPNGDRLIVGRDEEERLHLRQLLARGLGWAASASGLIALIGALLLRRALQSMLRPAADTVSAIAGGDLSQRVPLSGRDDEFDRLGRTLNAMLDKIGTLMAGIRGVSDAIAHDLRTPVARARGRLEEAQDADPDAMRRAIEQGITDLDGMTRIFQAVLRITEAEAGARRAAFAPLDLTPLLADAAELYEAIAESRGVTLEATLPESLKLTGDRDLLLQAVANLLDNAVKFSPAGGRIRLSAEARGETQRITVADEGPGLPAPDRARAGERFFRADNARTTPGYGLGLSLVRAVAGLHGGALILDDTHPGQDPPGLSATLCLDAGPTLVSVAPQGAPPPAPPPGA</sequence>
<dbReference type="PROSITE" id="PS50109">
    <property type="entry name" value="HIS_KIN"/>
    <property type="match status" value="1"/>
</dbReference>
<dbReference type="CDD" id="cd06225">
    <property type="entry name" value="HAMP"/>
    <property type="match status" value="1"/>
</dbReference>
<dbReference type="SMART" id="SM00304">
    <property type="entry name" value="HAMP"/>
    <property type="match status" value="1"/>
</dbReference>
<dbReference type="InterPro" id="IPR036097">
    <property type="entry name" value="HisK_dim/P_sf"/>
</dbReference>
<dbReference type="InterPro" id="IPR003661">
    <property type="entry name" value="HisK_dim/P_dom"/>
</dbReference>
<dbReference type="InterPro" id="IPR003594">
    <property type="entry name" value="HATPase_dom"/>
</dbReference>
<keyword evidence="4" id="KW-0597">Phosphoprotein</keyword>
<accession>A0ABT1X5A9</accession>
<keyword evidence="6 11" id="KW-0812">Transmembrane</keyword>
<dbReference type="PANTHER" id="PTHR45436">
    <property type="entry name" value="SENSOR HISTIDINE KINASE YKOH"/>
    <property type="match status" value="1"/>
</dbReference>
<feature type="transmembrane region" description="Helical" evidence="11">
    <location>
        <begin position="26"/>
        <end position="47"/>
    </location>
</feature>
<dbReference type="Gene3D" id="3.30.565.10">
    <property type="entry name" value="Histidine kinase-like ATPase, C-terminal domain"/>
    <property type="match status" value="1"/>
</dbReference>
<proteinExistence type="predicted"/>
<dbReference type="CDD" id="cd00075">
    <property type="entry name" value="HATPase"/>
    <property type="match status" value="1"/>
</dbReference>
<reference evidence="14 15" key="1">
    <citation type="submission" date="2022-06" db="EMBL/GenBank/DDBJ databases">
        <title>Roseomonas CN29.</title>
        <authorList>
            <person name="Cheng Y."/>
            <person name="He X."/>
        </authorList>
    </citation>
    <scope>NUCLEOTIDE SEQUENCE [LARGE SCALE GENOMIC DNA]</scope>
    <source>
        <strain evidence="14 15">CN29</strain>
    </source>
</reference>
<evidence type="ECO:0000256" key="9">
    <source>
        <dbReference type="ARBA" id="ARBA00023012"/>
    </source>
</evidence>
<dbReference type="EC" id="2.7.13.3" evidence="3"/>
<protein>
    <recommendedName>
        <fullName evidence="3">histidine kinase</fullName>
        <ecNumber evidence="3">2.7.13.3</ecNumber>
    </recommendedName>
</protein>
<evidence type="ECO:0000259" key="12">
    <source>
        <dbReference type="PROSITE" id="PS50109"/>
    </source>
</evidence>
<dbReference type="InterPro" id="IPR004358">
    <property type="entry name" value="Sig_transdc_His_kin-like_C"/>
</dbReference>
<dbReference type="InterPro" id="IPR003660">
    <property type="entry name" value="HAMP_dom"/>
</dbReference>
<dbReference type="PANTHER" id="PTHR45436:SF8">
    <property type="entry name" value="HISTIDINE KINASE"/>
    <property type="match status" value="1"/>
</dbReference>
<comment type="catalytic activity">
    <reaction evidence="1">
        <text>ATP + protein L-histidine = ADP + protein N-phospho-L-histidine.</text>
        <dbReference type="EC" id="2.7.13.3"/>
    </reaction>
</comment>
<gene>
    <name evidence="14" type="ORF">NRP21_14645</name>
</gene>
<comment type="subcellular location">
    <subcellularLocation>
        <location evidence="2">Membrane</location>
    </subcellularLocation>
</comment>
<dbReference type="CDD" id="cd00082">
    <property type="entry name" value="HisKA"/>
    <property type="match status" value="1"/>
</dbReference>
<dbReference type="Pfam" id="PF00672">
    <property type="entry name" value="HAMP"/>
    <property type="match status" value="1"/>
</dbReference>
<evidence type="ECO:0000256" key="1">
    <source>
        <dbReference type="ARBA" id="ARBA00000085"/>
    </source>
</evidence>
<dbReference type="RefSeq" id="WP_257716960.1">
    <property type="nucleotide sequence ID" value="NZ_JANJOU010000011.1"/>
</dbReference>
<feature type="domain" description="HAMP" evidence="13">
    <location>
        <begin position="208"/>
        <end position="251"/>
    </location>
</feature>
<evidence type="ECO:0000256" key="2">
    <source>
        <dbReference type="ARBA" id="ARBA00004370"/>
    </source>
</evidence>
<evidence type="ECO:0000256" key="3">
    <source>
        <dbReference type="ARBA" id="ARBA00012438"/>
    </source>
</evidence>
<dbReference type="SMART" id="SM00387">
    <property type="entry name" value="HATPase_c"/>
    <property type="match status" value="1"/>
</dbReference>
<keyword evidence="5" id="KW-0808">Transferase</keyword>
<organism evidence="14 15">
    <name type="scientific">Roseomonas populi</name>
    <dbReference type="NCBI Taxonomy" id="3121582"/>
    <lineage>
        <taxon>Bacteria</taxon>
        <taxon>Pseudomonadati</taxon>
        <taxon>Pseudomonadota</taxon>
        <taxon>Alphaproteobacteria</taxon>
        <taxon>Acetobacterales</taxon>
        <taxon>Roseomonadaceae</taxon>
        <taxon>Roseomonas</taxon>
    </lineage>
</organism>
<evidence type="ECO:0000256" key="7">
    <source>
        <dbReference type="ARBA" id="ARBA00022777"/>
    </source>
</evidence>